<accession>A0A1F4SQG6</accession>
<evidence type="ECO:0008006" key="3">
    <source>
        <dbReference type="Google" id="ProtNLM"/>
    </source>
</evidence>
<dbReference type="STRING" id="1802579.A2310_07920"/>
<dbReference type="Proteomes" id="UP000178417">
    <property type="component" value="Unassembled WGS sequence"/>
</dbReference>
<dbReference type="AlphaFoldDB" id="A0A1F4SQG6"/>
<name>A0A1F4SQG6_UNCSA</name>
<comment type="caution">
    <text evidence="1">The sequence shown here is derived from an EMBL/GenBank/DDBJ whole genome shotgun (WGS) entry which is preliminary data.</text>
</comment>
<sequence>MAEQEIKIEIEDKIAGGIYSNLAIISHSENEFIMDFVFVHPPKGKVNSRVITSPSHAKRLLGALLQNIEKYEQKFGVIKEAPEPPKFGGSVGFSKN</sequence>
<evidence type="ECO:0000313" key="2">
    <source>
        <dbReference type="Proteomes" id="UP000178417"/>
    </source>
</evidence>
<evidence type="ECO:0000313" key="1">
    <source>
        <dbReference type="EMBL" id="OGC22688.1"/>
    </source>
</evidence>
<protein>
    <recommendedName>
        <fullName evidence="3">DUF3467 domain-containing protein</fullName>
    </recommendedName>
</protein>
<proteinExistence type="predicted"/>
<dbReference type="EMBL" id="MEUB01000027">
    <property type="protein sequence ID" value="OGC22688.1"/>
    <property type="molecule type" value="Genomic_DNA"/>
</dbReference>
<dbReference type="Pfam" id="PF11950">
    <property type="entry name" value="DUF3467"/>
    <property type="match status" value="1"/>
</dbReference>
<organism evidence="1 2">
    <name type="scientific">candidate division WOR-1 bacterium RIFOXYB2_FULL_37_13</name>
    <dbReference type="NCBI Taxonomy" id="1802579"/>
    <lineage>
        <taxon>Bacteria</taxon>
        <taxon>Bacillati</taxon>
        <taxon>Saganbacteria</taxon>
    </lineage>
</organism>
<reference evidence="1 2" key="1">
    <citation type="journal article" date="2016" name="Nat. Commun.">
        <title>Thousands of microbial genomes shed light on interconnected biogeochemical processes in an aquifer system.</title>
        <authorList>
            <person name="Anantharaman K."/>
            <person name="Brown C.T."/>
            <person name="Hug L.A."/>
            <person name="Sharon I."/>
            <person name="Castelle C.J."/>
            <person name="Probst A.J."/>
            <person name="Thomas B.C."/>
            <person name="Singh A."/>
            <person name="Wilkins M.J."/>
            <person name="Karaoz U."/>
            <person name="Brodie E.L."/>
            <person name="Williams K.H."/>
            <person name="Hubbard S.S."/>
            <person name="Banfield J.F."/>
        </authorList>
    </citation>
    <scope>NUCLEOTIDE SEQUENCE [LARGE SCALE GENOMIC DNA]</scope>
</reference>
<dbReference type="InterPro" id="IPR021857">
    <property type="entry name" value="DUF3467"/>
</dbReference>
<gene>
    <name evidence="1" type="ORF">A2310_07920</name>
</gene>